<accession>A0A5M3ZDZ2</accession>
<dbReference type="PANTHER" id="PTHR43098:SF3">
    <property type="entry name" value="L-ORNITHINE N(5)-MONOOXYGENASE-RELATED"/>
    <property type="match status" value="1"/>
</dbReference>
<dbReference type="InterPro" id="IPR050775">
    <property type="entry name" value="FAD-binding_Monooxygenases"/>
</dbReference>
<dbReference type="GO" id="GO:0050660">
    <property type="term" value="F:flavin adenine dinucleotide binding"/>
    <property type="evidence" value="ECO:0007669"/>
    <property type="project" value="InterPro"/>
</dbReference>
<comment type="similarity">
    <text evidence="2">Belongs to the FAD-binding monooxygenase family.</text>
</comment>
<evidence type="ECO:0000256" key="6">
    <source>
        <dbReference type="ARBA" id="ARBA00023002"/>
    </source>
</evidence>
<keyword evidence="9" id="KW-1185">Reference proteome</keyword>
<keyword evidence="6" id="KW-0560">Oxidoreductase</keyword>
<sequence length="554" mass="62871">MKSDLREFSSRQGATGPNVDNLEVDVLIVGAGFSGIYCLYELRKLGLKTVIYEAGSDFGGTWRWNCYPGARVDSEVPEYQFSMPETWENWNWSTNYPAYDEIRAYFDHVVKVLDVRKDCAFGTVVVGADFNPKSGRWHVTTEDGRQATAKYLIAATGFAAKRYIPEWPGIDKFRGVIHHSSFWPEEGVDVRGKRCAVIGTGASGVQVTQAWGPVAANLKVFQRTPNLAIPMRRRDLTIEEQEQLKRVYPQLFSLREKSFGGFCYDYSEKGAFEDNEKEQEEFLENIWKEGGFRYWVASYKDYLFDPRANRVVYDFWARKVRERIHDPATRDLLAPVEPRHPWGVKRPSLEVDYYEQFNRPTVELVDIKDNAIVGFTETGIQLADGTHHEVDVICVATGFDVSTGALVKMGLRSMDGSYLKDEWASTVHTYLGLTISGYPNLFHMYGAQAPTALCNGPTCVQVQGRWIVDAIKQMERRGIKSINPTAASSHAWKHRINELSDQTLFPTTRSTYMGGTFPGKPFEQLNYTGGVASYLQEIRAVLPDFKGFHIVKHE</sequence>
<keyword evidence="4" id="KW-0274">FAD</keyword>
<evidence type="ECO:0000313" key="8">
    <source>
        <dbReference type="EMBL" id="GFF21749.1"/>
    </source>
</evidence>
<comment type="caution">
    <text evidence="8">The sequence shown here is derived from an EMBL/GenBank/DDBJ whole genome shotgun (WGS) entry which is preliminary data.</text>
</comment>
<dbReference type="EMBL" id="BLJY01000016">
    <property type="protein sequence ID" value="GFF21749.1"/>
    <property type="molecule type" value="Genomic_DNA"/>
</dbReference>
<dbReference type="AlphaFoldDB" id="A0A5M3ZDZ2"/>
<name>A0A5M3ZDZ2_ASPTE</name>
<protein>
    <submittedName>
        <fullName evidence="8">Steroid monooxygenase</fullName>
    </submittedName>
</protein>
<evidence type="ECO:0000256" key="1">
    <source>
        <dbReference type="ARBA" id="ARBA00001974"/>
    </source>
</evidence>
<comment type="cofactor">
    <cofactor evidence="1">
        <name>FAD</name>
        <dbReference type="ChEBI" id="CHEBI:57692"/>
    </cofactor>
</comment>
<dbReference type="InterPro" id="IPR020946">
    <property type="entry name" value="Flavin_mOase-like"/>
</dbReference>
<dbReference type="PANTHER" id="PTHR43098">
    <property type="entry name" value="L-ORNITHINE N(5)-MONOOXYGENASE-RELATED"/>
    <property type="match status" value="1"/>
</dbReference>
<evidence type="ECO:0000256" key="3">
    <source>
        <dbReference type="ARBA" id="ARBA00022630"/>
    </source>
</evidence>
<dbReference type="PRINTS" id="PR00411">
    <property type="entry name" value="PNDRDTASEI"/>
</dbReference>
<keyword evidence="3" id="KW-0285">Flavoprotein</keyword>
<dbReference type="Proteomes" id="UP000452235">
    <property type="component" value="Unassembled WGS sequence"/>
</dbReference>
<evidence type="ECO:0000256" key="7">
    <source>
        <dbReference type="ARBA" id="ARBA00023033"/>
    </source>
</evidence>
<organism evidence="8 9">
    <name type="scientific">Aspergillus terreus</name>
    <dbReference type="NCBI Taxonomy" id="33178"/>
    <lineage>
        <taxon>Eukaryota</taxon>
        <taxon>Fungi</taxon>
        <taxon>Dikarya</taxon>
        <taxon>Ascomycota</taxon>
        <taxon>Pezizomycotina</taxon>
        <taxon>Eurotiomycetes</taxon>
        <taxon>Eurotiomycetidae</taxon>
        <taxon>Eurotiales</taxon>
        <taxon>Aspergillaceae</taxon>
        <taxon>Aspergillus</taxon>
        <taxon>Aspergillus subgen. Circumdati</taxon>
    </lineage>
</organism>
<evidence type="ECO:0000313" key="9">
    <source>
        <dbReference type="Proteomes" id="UP000452235"/>
    </source>
</evidence>
<dbReference type="GO" id="GO:0050661">
    <property type="term" value="F:NADP binding"/>
    <property type="evidence" value="ECO:0007669"/>
    <property type="project" value="InterPro"/>
</dbReference>
<dbReference type="VEuPathDB" id="FungiDB:ATEG_10321"/>
<dbReference type="GO" id="GO:0004499">
    <property type="term" value="F:N,N-dimethylaniline monooxygenase activity"/>
    <property type="evidence" value="ECO:0007669"/>
    <property type="project" value="InterPro"/>
</dbReference>
<dbReference type="OrthoDB" id="66881at2759"/>
<evidence type="ECO:0000256" key="2">
    <source>
        <dbReference type="ARBA" id="ARBA00010139"/>
    </source>
</evidence>
<dbReference type="InterPro" id="IPR036188">
    <property type="entry name" value="FAD/NAD-bd_sf"/>
</dbReference>
<keyword evidence="5" id="KW-0521">NADP</keyword>
<keyword evidence="7 8" id="KW-0503">Monooxygenase</keyword>
<dbReference type="Gene3D" id="3.50.50.60">
    <property type="entry name" value="FAD/NAD(P)-binding domain"/>
    <property type="match status" value="2"/>
</dbReference>
<evidence type="ECO:0000256" key="5">
    <source>
        <dbReference type="ARBA" id="ARBA00022857"/>
    </source>
</evidence>
<proteinExistence type="inferred from homology"/>
<dbReference type="SUPFAM" id="SSF51905">
    <property type="entry name" value="FAD/NAD(P)-binding domain"/>
    <property type="match status" value="2"/>
</dbReference>
<reference evidence="8 9" key="1">
    <citation type="submission" date="2020-01" db="EMBL/GenBank/DDBJ databases">
        <title>Aspergillus terreus IFO 6365 whole genome shotgun sequence.</title>
        <authorList>
            <person name="Kanamasa S."/>
            <person name="Takahashi H."/>
        </authorList>
    </citation>
    <scope>NUCLEOTIDE SEQUENCE [LARGE SCALE GENOMIC DNA]</scope>
    <source>
        <strain evidence="8 9">IFO 6365</strain>
    </source>
</reference>
<gene>
    <name evidence="8" type="ORF">ATEIFO6365_0016007300</name>
</gene>
<evidence type="ECO:0000256" key="4">
    <source>
        <dbReference type="ARBA" id="ARBA00022827"/>
    </source>
</evidence>
<dbReference type="Pfam" id="PF00743">
    <property type="entry name" value="FMO-like"/>
    <property type="match status" value="1"/>
</dbReference>